<keyword evidence="4" id="KW-0444">Lipid biosynthesis</keyword>
<dbReference type="InterPro" id="IPR029045">
    <property type="entry name" value="ClpP/crotonase-like_dom_sf"/>
</dbReference>
<reference evidence="7" key="1">
    <citation type="journal article" date="2017" name="Biotechnol. Biofuels">
        <title>Evaluation of environmental bacterial communities as a factor affecting the growth of duckweed Lemna minor.</title>
        <authorList>
            <person name="Ishizawa H."/>
            <person name="Kuroda M."/>
            <person name="Morikawa M."/>
            <person name="Ike M."/>
        </authorList>
    </citation>
    <scope>NUCLEOTIDE SEQUENCE [LARGE SCALE GENOMIC DNA]</scope>
    <source>
        <strain evidence="7">M6</strain>
    </source>
</reference>
<evidence type="ECO:0000256" key="4">
    <source>
        <dbReference type="HAMAP-Rule" id="MF_01395"/>
    </source>
</evidence>
<dbReference type="InterPro" id="IPR011762">
    <property type="entry name" value="COA_CT_N"/>
</dbReference>
<evidence type="ECO:0000256" key="1">
    <source>
        <dbReference type="ARBA" id="ARBA00022679"/>
    </source>
</evidence>
<dbReference type="AlphaFoldDB" id="A0A3G9G1Y7"/>
<proteinExistence type="inferred from homology"/>
<dbReference type="UniPathway" id="UPA00655">
    <property type="reaction ID" value="UER00711"/>
</dbReference>
<organism evidence="6 7">
    <name type="scientific">Asticcacaulis excentricus</name>
    <dbReference type="NCBI Taxonomy" id="78587"/>
    <lineage>
        <taxon>Bacteria</taxon>
        <taxon>Pseudomonadati</taxon>
        <taxon>Pseudomonadota</taxon>
        <taxon>Alphaproteobacteria</taxon>
        <taxon>Caulobacterales</taxon>
        <taxon>Caulobacteraceae</taxon>
        <taxon>Asticcacaulis</taxon>
    </lineage>
</organism>
<evidence type="ECO:0000313" key="6">
    <source>
        <dbReference type="EMBL" id="BBF81310.1"/>
    </source>
</evidence>
<dbReference type="EMBL" id="AP018827">
    <property type="protein sequence ID" value="BBF81310.1"/>
    <property type="molecule type" value="Genomic_DNA"/>
</dbReference>
<dbReference type="PANTHER" id="PTHR42995:SF5">
    <property type="entry name" value="ACETYL-COENZYME A CARBOXYLASE CARBOXYL TRANSFERASE SUBUNIT BETA, CHLOROPLASTIC"/>
    <property type="match status" value="1"/>
</dbReference>
<sequence length="312" mass="33926">MAIADKLAKSRRALTNTARPTDRRDSGGWLAKIAPGVSKFVSKRETPENLWVKDPDTGEMIYRPDLEASLWVTPTGRHMRINAQTRLSFTFDNGEYEALDTPAVPEDPLHFSDGKPYAQRLKAAREASGAKDTMQIGYGKVSDVPCVVLVQDFTFMGGSLGMAAGEAFIAACRYAVERKVPLVAITASGGARMQEGTLSLMQLARTTLAIQELKAAQLPYIVVLTDPTTGGVSASYAMLGDIHLAEPGALICFAGPRVIETTIREKLPEGFQRAEYLVDKGMVDRVVPRAELPEVLGALMSMLMDGKRRQGH</sequence>
<evidence type="ECO:0000256" key="3">
    <source>
        <dbReference type="ARBA" id="ARBA00023160"/>
    </source>
</evidence>
<dbReference type="Gene3D" id="3.90.226.10">
    <property type="entry name" value="2-enoyl-CoA Hydratase, Chain A, domain 1"/>
    <property type="match status" value="1"/>
</dbReference>
<dbReference type="PRINTS" id="PR01070">
    <property type="entry name" value="ACCCTRFRASEB"/>
</dbReference>
<comment type="subcellular location">
    <subcellularLocation>
        <location evidence="4">Cytoplasm</location>
    </subcellularLocation>
</comment>
<comment type="function">
    <text evidence="4">Component of the acetyl coenzyme A carboxylase (ACC) complex. Biotin carboxylase (BC) catalyzes the carboxylation of biotin on its carrier protein (BCCP) and then the CO(2) group is transferred by the transcarboxylase to acetyl-CoA to form malonyl-CoA.</text>
</comment>
<feature type="domain" description="CoA carboxyltransferase N-terminal" evidence="5">
    <location>
        <begin position="50"/>
        <end position="312"/>
    </location>
</feature>
<comment type="catalytic activity">
    <reaction evidence="4">
        <text>N(6)-carboxybiotinyl-L-lysyl-[protein] + acetyl-CoA = N(6)-biotinyl-L-lysyl-[protein] + malonyl-CoA</text>
        <dbReference type="Rhea" id="RHEA:54728"/>
        <dbReference type="Rhea" id="RHEA-COMP:10505"/>
        <dbReference type="Rhea" id="RHEA-COMP:10506"/>
        <dbReference type="ChEBI" id="CHEBI:57288"/>
        <dbReference type="ChEBI" id="CHEBI:57384"/>
        <dbReference type="ChEBI" id="CHEBI:83144"/>
        <dbReference type="ChEBI" id="CHEBI:83145"/>
        <dbReference type="EC" id="2.1.3.15"/>
    </reaction>
</comment>
<comment type="similarity">
    <text evidence="4">Belongs to the AccD/PCCB family.</text>
</comment>
<keyword evidence="6" id="KW-0436">Ligase</keyword>
<dbReference type="GO" id="GO:0009329">
    <property type="term" value="C:acetate CoA-transferase complex"/>
    <property type="evidence" value="ECO:0007669"/>
    <property type="project" value="TreeGrafter"/>
</dbReference>
<dbReference type="GO" id="GO:0005524">
    <property type="term" value="F:ATP binding"/>
    <property type="evidence" value="ECO:0007669"/>
    <property type="project" value="UniProtKB-KW"/>
</dbReference>
<dbReference type="HAMAP" id="MF_01395">
    <property type="entry name" value="AcetylCoA_CT_beta"/>
    <property type="match status" value="1"/>
</dbReference>
<comment type="subunit">
    <text evidence="4">Acetyl-CoA carboxylase is a heterohexamer composed of biotin carboxyl carrier protein (AccB), biotin carboxylase (AccC) and two subunits each of ACCase subunit alpha (AccA) and ACCase subunit beta (AccD).</text>
</comment>
<name>A0A3G9G1Y7_9CAUL</name>
<dbReference type="PROSITE" id="PS50980">
    <property type="entry name" value="COA_CT_NTER"/>
    <property type="match status" value="1"/>
</dbReference>
<comment type="caution">
    <text evidence="4">Lacks conserved residue(s) required for the propagation of feature annotation.</text>
</comment>
<evidence type="ECO:0000313" key="7">
    <source>
        <dbReference type="Proteomes" id="UP000278756"/>
    </source>
</evidence>
<keyword evidence="3 4" id="KW-0275">Fatty acid biosynthesis</keyword>
<dbReference type="GO" id="GO:2001295">
    <property type="term" value="P:malonyl-CoA biosynthetic process"/>
    <property type="evidence" value="ECO:0007669"/>
    <property type="project" value="UniProtKB-UniRule"/>
</dbReference>
<dbReference type="Proteomes" id="UP000278756">
    <property type="component" value="Chromosome 1"/>
</dbReference>
<dbReference type="InterPro" id="IPR000438">
    <property type="entry name" value="Acetyl_CoA_COase_Trfase_b_su"/>
</dbReference>
<dbReference type="PANTHER" id="PTHR42995">
    <property type="entry name" value="ACETYL-COENZYME A CARBOXYLASE CARBOXYL TRANSFERASE SUBUNIT BETA, CHLOROPLASTIC"/>
    <property type="match status" value="1"/>
</dbReference>
<gene>
    <name evidence="4" type="primary">accD</name>
    <name evidence="6" type="ORF">EM6_1908</name>
</gene>
<keyword evidence="4" id="KW-0963">Cytoplasm</keyword>
<keyword evidence="4" id="KW-0547">Nucleotide-binding</keyword>
<dbReference type="Pfam" id="PF01039">
    <property type="entry name" value="Carboxyl_trans"/>
    <property type="match status" value="1"/>
</dbReference>
<keyword evidence="2 4" id="KW-0276">Fatty acid metabolism</keyword>
<evidence type="ECO:0000259" key="5">
    <source>
        <dbReference type="PROSITE" id="PS50980"/>
    </source>
</evidence>
<dbReference type="EC" id="2.1.3.15" evidence="4"/>
<accession>A0A3G9G1Y7</accession>
<dbReference type="InterPro" id="IPR034733">
    <property type="entry name" value="AcCoA_carboxyl_beta"/>
</dbReference>
<dbReference type="GO" id="GO:0016743">
    <property type="term" value="F:carboxyl- or carbamoyltransferase activity"/>
    <property type="evidence" value="ECO:0007669"/>
    <property type="project" value="UniProtKB-UniRule"/>
</dbReference>
<dbReference type="GO" id="GO:0003989">
    <property type="term" value="F:acetyl-CoA carboxylase activity"/>
    <property type="evidence" value="ECO:0007669"/>
    <property type="project" value="InterPro"/>
</dbReference>
<dbReference type="RefSeq" id="WP_197723571.1">
    <property type="nucleotide sequence ID" value="NZ_AP018827.1"/>
</dbReference>
<comment type="pathway">
    <text evidence="4">Lipid metabolism; malonyl-CoA biosynthesis; malonyl-CoA from acetyl-CoA: step 1/1.</text>
</comment>
<keyword evidence="4" id="KW-0443">Lipid metabolism</keyword>
<keyword evidence="4" id="KW-0067">ATP-binding</keyword>
<keyword evidence="1 4" id="KW-0808">Transferase</keyword>
<dbReference type="GO" id="GO:0006633">
    <property type="term" value="P:fatty acid biosynthetic process"/>
    <property type="evidence" value="ECO:0007669"/>
    <property type="project" value="UniProtKB-KW"/>
</dbReference>
<reference evidence="7" key="2">
    <citation type="journal article" date="2017" name="Plant Physiol. Biochem.">
        <title>Differential oxidative and antioxidative response of duckweed Lemna minor toward plant growth promoting/inhibiting bacteria.</title>
        <authorList>
            <person name="Ishizawa H."/>
            <person name="Kuroda M."/>
            <person name="Morikawa M."/>
            <person name="Ike M."/>
        </authorList>
    </citation>
    <scope>NUCLEOTIDE SEQUENCE [LARGE SCALE GENOMIC DNA]</scope>
    <source>
        <strain evidence="7">M6</strain>
    </source>
</reference>
<dbReference type="SUPFAM" id="SSF52096">
    <property type="entry name" value="ClpP/crotonase"/>
    <property type="match status" value="1"/>
</dbReference>
<protein>
    <recommendedName>
        <fullName evidence="4">Acetyl-coenzyme A carboxylase carboxyl transferase subunit beta</fullName>
        <shortName evidence="4">ACCase subunit beta</shortName>
        <shortName evidence="4">Acetyl-CoA carboxylase carboxyltransferase subunit beta</shortName>
        <ecNumber evidence="4">2.1.3.15</ecNumber>
    </recommendedName>
</protein>
<evidence type="ECO:0000256" key="2">
    <source>
        <dbReference type="ARBA" id="ARBA00022832"/>
    </source>
</evidence>